<evidence type="ECO:0000256" key="18">
    <source>
        <dbReference type="ARBA" id="ARBA00048679"/>
    </source>
</evidence>
<evidence type="ECO:0000256" key="20">
    <source>
        <dbReference type="SAM" id="MobiDB-lite"/>
    </source>
</evidence>
<evidence type="ECO:0000259" key="23">
    <source>
        <dbReference type="PROSITE" id="PS50011"/>
    </source>
</evidence>
<feature type="transmembrane region" description="Helical" evidence="21">
    <location>
        <begin position="436"/>
        <end position="459"/>
    </location>
</feature>
<evidence type="ECO:0000256" key="8">
    <source>
        <dbReference type="ARBA" id="ARBA00022729"/>
    </source>
</evidence>
<dbReference type="InterPro" id="IPR008271">
    <property type="entry name" value="Ser/Thr_kinase_AS"/>
</dbReference>
<dbReference type="Gene3D" id="2.60.120.430">
    <property type="entry name" value="Galactose-binding lectin"/>
    <property type="match status" value="1"/>
</dbReference>
<dbReference type="GO" id="GO:0004674">
    <property type="term" value="F:protein serine/threonine kinase activity"/>
    <property type="evidence" value="ECO:0007669"/>
    <property type="project" value="UniProtKB-KW"/>
</dbReference>
<dbReference type="PROSITE" id="PS00107">
    <property type="entry name" value="PROTEIN_KINASE_ATP"/>
    <property type="match status" value="1"/>
</dbReference>
<reference evidence="24" key="2">
    <citation type="submission" date="2018-05" db="EMBL/GenBank/DDBJ databases">
        <title>OpunRS2 (Oryza punctata Reference Sequence Version 2).</title>
        <authorList>
            <person name="Zhang J."/>
            <person name="Kudrna D."/>
            <person name="Lee S."/>
            <person name="Talag J."/>
            <person name="Welchert J."/>
            <person name="Wing R.A."/>
        </authorList>
    </citation>
    <scope>NUCLEOTIDE SEQUENCE [LARGE SCALE GENOMIC DNA]</scope>
</reference>
<dbReference type="SUPFAM" id="SSF56112">
    <property type="entry name" value="Protein kinase-like (PK-like)"/>
    <property type="match status" value="1"/>
</dbReference>
<keyword evidence="8 22" id="KW-0732">Signal</keyword>
<dbReference type="InterPro" id="IPR017441">
    <property type="entry name" value="Protein_kinase_ATP_BS"/>
</dbReference>
<dbReference type="CDD" id="cd14066">
    <property type="entry name" value="STKc_IRAK"/>
    <property type="match status" value="1"/>
</dbReference>
<dbReference type="FunFam" id="1.10.510.10:FF:000044">
    <property type="entry name" value="Putative LRR receptor-like serine/threonine-protein kinase"/>
    <property type="match status" value="1"/>
</dbReference>
<keyword evidence="15" id="KW-0675">Receptor</keyword>
<protein>
    <recommendedName>
        <fullName evidence="2">non-specific serine/threonine protein kinase</fullName>
        <ecNumber evidence="2">2.7.11.1</ecNumber>
    </recommendedName>
</protein>
<evidence type="ECO:0000256" key="7">
    <source>
        <dbReference type="ARBA" id="ARBA00022692"/>
    </source>
</evidence>
<dbReference type="InterPro" id="IPR000719">
    <property type="entry name" value="Prot_kinase_dom"/>
</dbReference>
<evidence type="ECO:0000313" key="24">
    <source>
        <dbReference type="EnsemblPlants" id="OPUNC05G08020.3"/>
    </source>
</evidence>
<dbReference type="EnsemblPlants" id="OPUNC05G08020.3">
    <property type="protein sequence ID" value="OPUNC05G08020.3"/>
    <property type="gene ID" value="OPUNC05G08020"/>
</dbReference>
<dbReference type="GO" id="GO:0005886">
    <property type="term" value="C:plasma membrane"/>
    <property type="evidence" value="ECO:0007669"/>
    <property type="project" value="UniProtKB-SubCell"/>
</dbReference>
<accession>A0A0E0L086</accession>
<keyword evidence="7 21" id="KW-0812">Transmembrane</keyword>
<feature type="compositionally biased region" description="Polar residues" evidence="20">
    <location>
        <begin position="793"/>
        <end position="804"/>
    </location>
</feature>
<keyword evidence="11" id="KW-0418">Kinase</keyword>
<evidence type="ECO:0000256" key="4">
    <source>
        <dbReference type="ARBA" id="ARBA00022553"/>
    </source>
</evidence>
<evidence type="ECO:0000256" key="21">
    <source>
        <dbReference type="SAM" id="Phobius"/>
    </source>
</evidence>
<keyword evidence="14 21" id="KW-0472">Membrane</keyword>
<evidence type="ECO:0000256" key="12">
    <source>
        <dbReference type="ARBA" id="ARBA00022840"/>
    </source>
</evidence>
<dbReference type="FunFam" id="3.30.200.20:FF:000140">
    <property type="entry name" value="Leucine-rich repeat receptor-like protein kinase"/>
    <property type="match status" value="1"/>
</dbReference>
<dbReference type="HOGENOM" id="CLU_000288_114_2_1"/>
<evidence type="ECO:0000256" key="3">
    <source>
        <dbReference type="ARBA" id="ARBA00022527"/>
    </source>
</evidence>
<dbReference type="Pfam" id="PF07714">
    <property type="entry name" value="PK_Tyr_Ser-Thr"/>
    <property type="match status" value="1"/>
</dbReference>
<comment type="subcellular location">
    <subcellularLocation>
        <location evidence="1">Cell membrane</location>
        <topology evidence="1">Single-pass membrane protein</topology>
    </subcellularLocation>
</comment>
<dbReference type="InterPro" id="IPR011009">
    <property type="entry name" value="Kinase-like_dom_sf"/>
</dbReference>
<dbReference type="SMART" id="SM00220">
    <property type="entry name" value="S_TKc"/>
    <property type="match status" value="1"/>
</dbReference>
<evidence type="ECO:0000256" key="15">
    <source>
        <dbReference type="ARBA" id="ARBA00023170"/>
    </source>
</evidence>
<dbReference type="InterPro" id="IPR032675">
    <property type="entry name" value="LRR_dom_sf"/>
</dbReference>
<keyword evidence="10 19" id="KW-0547">Nucleotide-binding</keyword>
<dbReference type="InterPro" id="IPR001611">
    <property type="entry name" value="Leu-rich_rpt"/>
</dbReference>
<dbReference type="FunFam" id="3.80.10.10:FF:000041">
    <property type="entry name" value="LRR receptor-like serine/threonine-protein kinase ERECTA"/>
    <property type="match status" value="1"/>
</dbReference>
<keyword evidence="6" id="KW-0808">Transferase</keyword>
<dbReference type="PANTHER" id="PTHR48006">
    <property type="entry name" value="LEUCINE-RICH REPEAT-CONTAINING PROTEIN DDB_G0281931-RELATED"/>
    <property type="match status" value="1"/>
</dbReference>
<dbReference type="Proteomes" id="UP000026962">
    <property type="component" value="Chromosome 5"/>
</dbReference>
<dbReference type="EC" id="2.7.11.1" evidence="2"/>
<dbReference type="GO" id="GO:0005524">
    <property type="term" value="F:ATP binding"/>
    <property type="evidence" value="ECO:0007669"/>
    <property type="project" value="UniProtKB-UniRule"/>
</dbReference>
<feature type="binding site" evidence="19">
    <location>
        <position position="522"/>
    </location>
    <ligand>
        <name>ATP</name>
        <dbReference type="ChEBI" id="CHEBI:30616"/>
    </ligand>
</feature>
<organism evidence="24">
    <name type="scientific">Oryza punctata</name>
    <name type="common">Red rice</name>
    <dbReference type="NCBI Taxonomy" id="4537"/>
    <lineage>
        <taxon>Eukaryota</taxon>
        <taxon>Viridiplantae</taxon>
        <taxon>Streptophyta</taxon>
        <taxon>Embryophyta</taxon>
        <taxon>Tracheophyta</taxon>
        <taxon>Spermatophyta</taxon>
        <taxon>Magnoliopsida</taxon>
        <taxon>Liliopsida</taxon>
        <taxon>Poales</taxon>
        <taxon>Poaceae</taxon>
        <taxon>BOP clade</taxon>
        <taxon>Oryzoideae</taxon>
        <taxon>Oryzeae</taxon>
        <taxon>Oryzinae</taxon>
        <taxon>Oryza</taxon>
    </lineage>
</organism>
<feature type="chain" id="PRO_5002365907" description="non-specific serine/threonine protein kinase" evidence="22">
    <location>
        <begin position="29"/>
        <end position="815"/>
    </location>
</feature>
<dbReference type="Gene3D" id="1.10.510.10">
    <property type="entry name" value="Transferase(Phosphotransferase) domain 1"/>
    <property type="match status" value="1"/>
</dbReference>
<keyword evidence="16" id="KW-0325">Glycoprotein</keyword>
<dbReference type="PANTHER" id="PTHR48006:SF34">
    <property type="entry name" value="OS08G0203700 PROTEIN"/>
    <property type="match status" value="1"/>
</dbReference>
<evidence type="ECO:0000256" key="16">
    <source>
        <dbReference type="ARBA" id="ARBA00023180"/>
    </source>
</evidence>
<keyword evidence="12 19" id="KW-0067">ATP-binding</keyword>
<dbReference type="AlphaFoldDB" id="A0A0E0L086"/>
<evidence type="ECO:0000256" key="5">
    <source>
        <dbReference type="ARBA" id="ARBA00022614"/>
    </source>
</evidence>
<dbReference type="Gene3D" id="3.30.200.20">
    <property type="entry name" value="Phosphorylase Kinase, domain 1"/>
    <property type="match status" value="1"/>
</dbReference>
<feature type="region of interest" description="Disordered" evidence="20">
    <location>
        <begin position="793"/>
        <end position="815"/>
    </location>
</feature>
<keyword evidence="5" id="KW-0433">Leucine-rich repeat</keyword>
<evidence type="ECO:0000256" key="17">
    <source>
        <dbReference type="ARBA" id="ARBA00047899"/>
    </source>
</evidence>
<dbReference type="PROSITE" id="PS50011">
    <property type="entry name" value="PROTEIN_KINASE_DOM"/>
    <property type="match status" value="1"/>
</dbReference>
<reference evidence="24" key="1">
    <citation type="submission" date="2015-04" db="UniProtKB">
        <authorList>
            <consortium name="EnsemblPlants"/>
        </authorList>
    </citation>
    <scope>IDENTIFICATION</scope>
</reference>
<evidence type="ECO:0000256" key="10">
    <source>
        <dbReference type="ARBA" id="ARBA00022741"/>
    </source>
</evidence>
<keyword evidence="3" id="KW-0723">Serine/threonine-protein kinase</keyword>
<dbReference type="PROSITE" id="PS00108">
    <property type="entry name" value="PROTEIN_KINASE_ST"/>
    <property type="match status" value="1"/>
</dbReference>
<keyword evidence="25" id="KW-1185">Reference proteome</keyword>
<evidence type="ECO:0000256" key="11">
    <source>
        <dbReference type="ARBA" id="ARBA00022777"/>
    </source>
</evidence>
<evidence type="ECO:0000256" key="1">
    <source>
        <dbReference type="ARBA" id="ARBA00004162"/>
    </source>
</evidence>
<name>A0A0E0L086_ORYPU</name>
<dbReference type="InterPro" id="IPR001245">
    <property type="entry name" value="Ser-Thr/Tyr_kinase_cat_dom"/>
</dbReference>
<evidence type="ECO:0000256" key="6">
    <source>
        <dbReference type="ARBA" id="ARBA00022679"/>
    </source>
</evidence>
<feature type="signal peptide" evidence="22">
    <location>
        <begin position="1"/>
        <end position="28"/>
    </location>
</feature>
<evidence type="ECO:0000256" key="22">
    <source>
        <dbReference type="SAM" id="SignalP"/>
    </source>
</evidence>
<proteinExistence type="predicted"/>
<sequence length="815" mass="90761">MWRFCSSNRASGLLVWLVIVCSWPVAAAQPQQAPKTDPTEVAALNTILERWGKKASSEWNISGEPCSGVASDQSNWDNFPNINPLIKCTCTDSNNTVCHITKLGISLDNFTGELPEELGNLTKLQQMRASDNEFTGKIPDYLGSLTDMTDLAFQGNSFEGPIPASLSNLTKLTTLILRNCKVSDNLEPVDFSKFTALILLDLSFNNITGQVPGSILNMGKLEFLDFSYNQLTGNFPSWATKNNLQFEILLVFVDLQNIIPLRLTVEVIVLHEDQIILFMKQNLQTLGMRHIMLRIKQDGVSATMSPSSLRYYGLGLENGNYTVLLQFAEVAYPDSQTWQSLGRRVFDIYIQGSLKEKDFDIRKMAGGKSFIVVNRSYTATVSNSFLEIHLFWAGKGTCCIPADGYYGPMISALSVIPNFTPTVRNGVPKRRSKVPIIAGILIGASILGLAALFGIFMLVKKRRTIAQQKEELYNLIGRPDVFNNTELKQATDNFSSQNILGEGGYGMVYKGKLPDGRVIAVKQLSQSSHQGKSQFVAEVATISAVQHRNLVKLHGFCIDSNTPLLVYEYLQNGSLDRALFGHSRLNLDWGTRFNIILGIASGLTYLHEESSVRIVHRDIKASNILLETDLTPKISDFGLAKLYDEKLTHVSTRIAGTLGYLAPEYAMRGRLTEKVDVFAFGVVVLEIVAGRSNTNNSLEESKIYLLEWLWDLYEKEQVLGIIDPSLKDFNNNEAFRVIRVALLCTQASPHQRPPMSKALSMLTGEVELSEVIVKPSYITEWQLRDVNRSYVTSSYSGSTNPEFSTQKEIEPLTQS</sequence>
<dbReference type="SUPFAM" id="SSF52058">
    <property type="entry name" value="L domain-like"/>
    <property type="match status" value="1"/>
</dbReference>
<keyword evidence="13 21" id="KW-1133">Transmembrane helix</keyword>
<dbReference type="Pfam" id="PF11721">
    <property type="entry name" value="Malectin"/>
    <property type="match status" value="1"/>
</dbReference>
<dbReference type="Pfam" id="PF13855">
    <property type="entry name" value="LRR_8"/>
    <property type="match status" value="1"/>
</dbReference>
<dbReference type="InterPro" id="IPR021720">
    <property type="entry name" value="Malectin_dom"/>
</dbReference>
<keyword evidence="9" id="KW-0677">Repeat</keyword>
<keyword evidence="4" id="KW-0597">Phosphoprotein</keyword>
<dbReference type="Gene3D" id="3.80.10.10">
    <property type="entry name" value="Ribonuclease Inhibitor"/>
    <property type="match status" value="1"/>
</dbReference>
<dbReference type="InterPro" id="IPR051824">
    <property type="entry name" value="LRR_Rcpt-Like_S/T_Kinase"/>
</dbReference>
<evidence type="ECO:0000256" key="2">
    <source>
        <dbReference type="ARBA" id="ARBA00012513"/>
    </source>
</evidence>
<evidence type="ECO:0000256" key="13">
    <source>
        <dbReference type="ARBA" id="ARBA00022989"/>
    </source>
</evidence>
<feature type="domain" description="Protein kinase" evidence="23">
    <location>
        <begin position="494"/>
        <end position="768"/>
    </location>
</feature>
<comment type="catalytic activity">
    <reaction evidence="18">
        <text>L-seryl-[protein] + ATP = O-phospho-L-seryl-[protein] + ADP + H(+)</text>
        <dbReference type="Rhea" id="RHEA:17989"/>
        <dbReference type="Rhea" id="RHEA-COMP:9863"/>
        <dbReference type="Rhea" id="RHEA-COMP:11604"/>
        <dbReference type="ChEBI" id="CHEBI:15378"/>
        <dbReference type="ChEBI" id="CHEBI:29999"/>
        <dbReference type="ChEBI" id="CHEBI:30616"/>
        <dbReference type="ChEBI" id="CHEBI:83421"/>
        <dbReference type="ChEBI" id="CHEBI:456216"/>
        <dbReference type="EC" id="2.7.11.1"/>
    </reaction>
</comment>
<evidence type="ECO:0000256" key="19">
    <source>
        <dbReference type="PROSITE-ProRule" id="PRU10141"/>
    </source>
</evidence>
<dbReference type="Gramene" id="OPUNC05G08020.3">
    <property type="protein sequence ID" value="OPUNC05G08020.3"/>
    <property type="gene ID" value="OPUNC05G08020"/>
</dbReference>
<evidence type="ECO:0000256" key="9">
    <source>
        <dbReference type="ARBA" id="ARBA00022737"/>
    </source>
</evidence>
<comment type="catalytic activity">
    <reaction evidence="17">
        <text>L-threonyl-[protein] + ATP = O-phospho-L-threonyl-[protein] + ADP + H(+)</text>
        <dbReference type="Rhea" id="RHEA:46608"/>
        <dbReference type="Rhea" id="RHEA-COMP:11060"/>
        <dbReference type="Rhea" id="RHEA-COMP:11605"/>
        <dbReference type="ChEBI" id="CHEBI:15378"/>
        <dbReference type="ChEBI" id="CHEBI:30013"/>
        <dbReference type="ChEBI" id="CHEBI:30616"/>
        <dbReference type="ChEBI" id="CHEBI:61977"/>
        <dbReference type="ChEBI" id="CHEBI:456216"/>
        <dbReference type="EC" id="2.7.11.1"/>
    </reaction>
</comment>
<feature type="compositionally biased region" description="Basic and acidic residues" evidence="20">
    <location>
        <begin position="805"/>
        <end position="815"/>
    </location>
</feature>
<evidence type="ECO:0000313" key="25">
    <source>
        <dbReference type="Proteomes" id="UP000026962"/>
    </source>
</evidence>
<evidence type="ECO:0000256" key="14">
    <source>
        <dbReference type="ARBA" id="ARBA00023136"/>
    </source>
</evidence>